<keyword evidence="3 11" id="KW-0479">Metal-binding</keyword>
<evidence type="ECO:0000256" key="2">
    <source>
        <dbReference type="ARBA" id="ARBA00022485"/>
    </source>
</evidence>
<evidence type="ECO:0000256" key="6">
    <source>
        <dbReference type="ARBA" id="ARBA00023004"/>
    </source>
</evidence>
<comment type="caution">
    <text evidence="13">The sequence shown here is derived from an EMBL/GenBank/DDBJ whole genome shotgun (WGS) entry which is preliminary data.</text>
</comment>
<organism evidence="13 14">
    <name type="scientific">Marine Group III euryarchaeote CG-Epi3</name>
    <dbReference type="NCBI Taxonomy" id="1888997"/>
    <lineage>
        <taxon>Archaea</taxon>
        <taxon>Methanobacteriati</taxon>
        <taxon>Thermoplasmatota</taxon>
        <taxon>Thermoplasmata</taxon>
        <taxon>Candidatus Thermoprofundales</taxon>
    </lineage>
</organism>
<dbReference type="PANTHER" id="PTHR10359:SF18">
    <property type="entry name" value="ENDONUCLEASE III"/>
    <property type="match status" value="1"/>
</dbReference>
<comment type="similarity">
    <text evidence="1 11">Belongs to the Nth/MutY family.</text>
</comment>
<dbReference type="GO" id="GO:0003677">
    <property type="term" value="F:DNA binding"/>
    <property type="evidence" value="ECO:0007669"/>
    <property type="project" value="UniProtKB-UniRule"/>
</dbReference>
<dbReference type="Proteomes" id="UP000183138">
    <property type="component" value="Unassembled WGS sequence"/>
</dbReference>
<evidence type="ECO:0000256" key="8">
    <source>
        <dbReference type="ARBA" id="ARBA00023204"/>
    </source>
</evidence>
<feature type="domain" description="HhH-GPD" evidence="12">
    <location>
        <begin position="39"/>
        <end position="186"/>
    </location>
</feature>
<protein>
    <recommendedName>
        <fullName evidence="11">Endonuclease III</fullName>
        <ecNumber evidence="11">4.2.99.18</ecNumber>
    </recommendedName>
    <alternativeName>
        <fullName evidence="11">DNA-(apurinic or apyrimidinic site) lyase</fullName>
    </alternativeName>
</protein>
<dbReference type="EC" id="4.2.99.18" evidence="11"/>
<dbReference type="PROSITE" id="PS01155">
    <property type="entry name" value="ENDONUCLEASE_III_2"/>
    <property type="match status" value="1"/>
</dbReference>
<dbReference type="HAMAP" id="MF_00942">
    <property type="entry name" value="Nth"/>
    <property type="match status" value="1"/>
</dbReference>
<keyword evidence="5 11" id="KW-0378">Hydrolase</keyword>
<comment type="cofactor">
    <cofactor evidence="11">
        <name>[4Fe-4S] cluster</name>
        <dbReference type="ChEBI" id="CHEBI:49883"/>
    </cofactor>
    <text evidence="11">Binds 1 [4Fe-4S] cluster.</text>
</comment>
<dbReference type="InterPro" id="IPR003265">
    <property type="entry name" value="HhH-GPD_domain"/>
</dbReference>
<dbReference type="GO" id="GO:0006285">
    <property type="term" value="P:base-excision repair, AP site formation"/>
    <property type="evidence" value="ECO:0007669"/>
    <property type="project" value="TreeGrafter"/>
</dbReference>
<evidence type="ECO:0000256" key="7">
    <source>
        <dbReference type="ARBA" id="ARBA00023014"/>
    </source>
</evidence>
<keyword evidence="4 11" id="KW-0227">DNA damage</keyword>
<evidence type="ECO:0000313" key="13">
    <source>
        <dbReference type="EMBL" id="OIR23403.1"/>
    </source>
</evidence>
<keyword evidence="8 11" id="KW-0234">DNA repair</keyword>
<keyword evidence="13" id="KW-0540">Nuclease</keyword>
<evidence type="ECO:0000313" key="14">
    <source>
        <dbReference type="Proteomes" id="UP000183138"/>
    </source>
</evidence>
<reference evidence="13 14" key="1">
    <citation type="submission" date="2016-08" db="EMBL/GenBank/DDBJ databases">
        <title>New Insights into Marine Group III Euryarchaeota, from dark to light.</title>
        <authorList>
            <person name="Haro-Moreno J.M."/>
            <person name="Rodriguez-Valera F."/>
            <person name="Lopez-Garcia P."/>
            <person name="Moreira D."/>
            <person name="Martin-Cuadrado A.B."/>
        </authorList>
    </citation>
    <scope>NUCLEOTIDE SEQUENCE [LARGE SCALE GENOMIC DNA]</scope>
    <source>
        <strain evidence="13">CG-Epi3</strain>
    </source>
</reference>
<keyword evidence="11" id="KW-0238">DNA-binding</keyword>
<dbReference type="InterPro" id="IPR005759">
    <property type="entry name" value="Nth"/>
</dbReference>
<accession>A0A1J5TT93</accession>
<dbReference type="Pfam" id="PF00730">
    <property type="entry name" value="HhH-GPD"/>
    <property type="match status" value="1"/>
</dbReference>
<evidence type="ECO:0000256" key="5">
    <source>
        <dbReference type="ARBA" id="ARBA00022801"/>
    </source>
</evidence>
<dbReference type="SMART" id="SM00478">
    <property type="entry name" value="ENDO3c"/>
    <property type="match status" value="1"/>
</dbReference>
<dbReference type="Gene3D" id="1.10.340.30">
    <property type="entry name" value="Hypothetical protein, domain 2"/>
    <property type="match status" value="1"/>
</dbReference>
<dbReference type="Pfam" id="PF00633">
    <property type="entry name" value="HHH"/>
    <property type="match status" value="1"/>
</dbReference>
<evidence type="ECO:0000259" key="12">
    <source>
        <dbReference type="SMART" id="SM00478"/>
    </source>
</evidence>
<evidence type="ECO:0000256" key="9">
    <source>
        <dbReference type="ARBA" id="ARBA00023295"/>
    </source>
</evidence>
<keyword evidence="2 11" id="KW-0004">4Fe-4S</keyword>
<dbReference type="GO" id="GO:0046872">
    <property type="term" value="F:metal ion binding"/>
    <property type="evidence" value="ECO:0007669"/>
    <property type="project" value="UniProtKB-KW"/>
</dbReference>
<feature type="binding site" evidence="11">
    <location>
        <position position="197"/>
    </location>
    <ligand>
        <name>[4Fe-4S] cluster</name>
        <dbReference type="ChEBI" id="CHEBI:49883"/>
    </ligand>
</feature>
<comment type="catalytic activity">
    <reaction evidence="10">
        <text>Hydrolyzes mismatched double-stranded DNA and polynucleotides, releasing free thymine.</text>
        <dbReference type="EC" id="3.2.2.29"/>
    </reaction>
</comment>
<dbReference type="PIRSF" id="PIRSF001435">
    <property type="entry name" value="Nth"/>
    <property type="match status" value="1"/>
</dbReference>
<dbReference type="NCBIfam" id="TIGR01083">
    <property type="entry name" value="nth"/>
    <property type="match status" value="1"/>
</dbReference>
<dbReference type="SUPFAM" id="SSF48150">
    <property type="entry name" value="DNA-glycosylase"/>
    <property type="match status" value="1"/>
</dbReference>
<keyword evidence="13" id="KW-0255">Endonuclease</keyword>
<dbReference type="InterPro" id="IPR011257">
    <property type="entry name" value="DNA_glycosylase"/>
</dbReference>
<dbReference type="InterPro" id="IPR023170">
    <property type="entry name" value="HhH_base_excis_C"/>
</dbReference>
<dbReference type="GO" id="GO:0140078">
    <property type="term" value="F:class I DNA-(apurinic or apyrimidinic site) endonuclease activity"/>
    <property type="evidence" value="ECO:0007669"/>
    <property type="project" value="UniProtKB-EC"/>
</dbReference>
<dbReference type="AlphaFoldDB" id="A0A1J5TT93"/>
<proteinExistence type="inferred from homology"/>
<evidence type="ECO:0000256" key="3">
    <source>
        <dbReference type="ARBA" id="ARBA00022723"/>
    </source>
</evidence>
<keyword evidence="7 11" id="KW-0411">Iron-sulfur</keyword>
<keyword evidence="6 11" id="KW-0408">Iron</keyword>
<name>A0A1J5TT93_9ARCH</name>
<gene>
    <name evidence="11" type="primary">nth</name>
    <name evidence="13" type="ORF">BEU00_03100</name>
</gene>
<feature type="binding site" evidence="11">
    <location>
        <position position="195"/>
    </location>
    <ligand>
        <name>[4Fe-4S] cluster</name>
        <dbReference type="ChEBI" id="CHEBI:49883"/>
    </ligand>
</feature>
<dbReference type="GO" id="GO:0051539">
    <property type="term" value="F:4 iron, 4 sulfur cluster binding"/>
    <property type="evidence" value="ECO:0007669"/>
    <property type="project" value="UniProtKB-UniRule"/>
</dbReference>
<sequence length="204" mass="23235">MRLAQKVEYISSKLEKLYPNPDIPLDHENNFTFLIAVMLSAQSTDKKVNEITPNLFSKANSPKNMDKLSVEEIQSLIREIGLAPTKAKNIKKTSKLLLEKHNGVVPSTFEELEELPGVGHKTASVIMSQAFGKSAFPVDTHIHRLAKRWKLSSGKSVKTTENDLKRKFDESLWNKLHLQMIFYGREYCQARKKKCLCEICETVS</sequence>
<dbReference type="CDD" id="cd00056">
    <property type="entry name" value="ENDO3c"/>
    <property type="match status" value="1"/>
</dbReference>
<comment type="function">
    <text evidence="11">DNA repair enzyme that has both DNA N-glycosylase activity and AP-lyase activity. The DNA N-glycosylase activity releases various damaged pyrimidines from DNA by cleaving the N-glycosidic bond, leaving an AP (apurinic/apyrimidinic) site. The AP-lyase activity cleaves the phosphodiester bond 3' to the AP site by a beta-elimination, leaving a 3'-terminal unsaturated sugar and a product with a terminal 5'-phosphate.</text>
</comment>
<dbReference type="InterPro" id="IPR004036">
    <property type="entry name" value="Endonuclease-III-like_CS2"/>
</dbReference>
<evidence type="ECO:0000256" key="10">
    <source>
        <dbReference type="ARBA" id="ARBA00052915"/>
    </source>
</evidence>
<dbReference type="Gene3D" id="1.10.1670.10">
    <property type="entry name" value="Helix-hairpin-Helix base-excision DNA repair enzymes (C-terminal)"/>
    <property type="match status" value="1"/>
</dbReference>
<keyword evidence="9 11" id="KW-0326">Glycosidase</keyword>
<dbReference type="FunFam" id="1.10.340.30:FF:000001">
    <property type="entry name" value="Endonuclease III"/>
    <property type="match status" value="1"/>
</dbReference>
<evidence type="ECO:0000256" key="1">
    <source>
        <dbReference type="ARBA" id="ARBA00008343"/>
    </source>
</evidence>
<feature type="binding site" evidence="11">
    <location>
        <position position="188"/>
    </location>
    <ligand>
        <name>[4Fe-4S] cluster</name>
        <dbReference type="ChEBI" id="CHEBI:49883"/>
    </ligand>
</feature>
<dbReference type="EMBL" id="MIYY01000011">
    <property type="protein sequence ID" value="OIR23403.1"/>
    <property type="molecule type" value="Genomic_DNA"/>
</dbReference>
<comment type="catalytic activity">
    <reaction evidence="11">
        <text>2'-deoxyribonucleotide-(2'-deoxyribose 5'-phosphate)-2'-deoxyribonucleotide-DNA = a 3'-end 2'-deoxyribonucleotide-(2,3-dehydro-2,3-deoxyribose 5'-phosphate)-DNA + a 5'-end 5'-phospho-2'-deoxyribonucleoside-DNA + H(+)</text>
        <dbReference type="Rhea" id="RHEA:66592"/>
        <dbReference type="Rhea" id="RHEA-COMP:13180"/>
        <dbReference type="Rhea" id="RHEA-COMP:16897"/>
        <dbReference type="Rhea" id="RHEA-COMP:17067"/>
        <dbReference type="ChEBI" id="CHEBI:15378"/>
        <dbReference type="ChEBI" id="CHEBI:136412"/>
        <dbReference type="ChEBI" id="CHEBI:157695"/>
        <dbReference type="ChEBI" id="CHEBI:167181"/>
        <dbReference type="EC" id="4.2.99.18"/>
    </reaction>
</comment>
<keyword evidence="11" id="KW-0456">Lyase</keyword>
<evidence type="ECO:0000256" key="11">
    <source>
        <dbReference type="HAMAP-Rule" id="MF_00942"/>
    </source>
</evidence>
<dbReference type="InterPro" id="IPR000445">
    <property type="entry name" value="HhH_motif"/>
</dbReference>
<dbReference type="GO" id="GO:0141016">
    <property type="term" value="F:G/T mismatch-specific thymine-DNA glycosylase activity"/>
    <property type="evidence" value="ECO:0007669"/>
    <property type="project" value="UniProtKB-EC"/>
</dbReference>
<evidence type="ECO:0000256" key="4">
    <source>
        <dbReference type="ARBA" id="ARBA00022763"/>
    </source>
</evidence>
<dbReference type="PANTHER" id="PTHR10359">
    <property type="entry name" value="A/G-SPECIFIC ADENINE GLYCOSYLASE/ENDONUCLEASE III"/>
    <property type="match status" value="1"/>
</dbReference>